<dbReference type="RefSeq" id="WP_344242510.1">
    <property type="nucleotide sequence ID" value="NZ_BAAAHH010000017.1"/>
</dbReference>
<reference evidence="2 3" key="1">
    <citation type="journal article" date="2019" name="Int. J. Syst. Evol. Microbiol.">
        <title>The Global Catalogue of Microorganisms (GCM) 10K type strain sequencing project: providing services to taxonomists for standard genome sequencing and annotation.</title>
        <authorList>
            <consortium name="The Broad Institute Genomics Platform"/>
            <consortium name="The Broad Institute Genome Sequencing Center for Infectious Disease"/>
            <person name="Wu L."/>
            <person name="Ma J."/>
        </authorList>
    </citation>
    <scope>NUCLEOTIDE SEQUENCE [LARGE SCALE GENOMIC DNA]</scope>
    <source>
        <strain evidence="2 3">JCM 10696</strain>
    </source>
</reference>
<dbReference type="InterPro" id="IPR004942">
    <property type="entry name" value="Roadblock/LAMTOR2_dom"/>
</dbReference>
<accession>A0ABN1REV9</accession>
<evidence type="ECO:0000313" key="3">
    <source>
        <dbReference type="Proteomes" id="UP001500665"/>
    </source>
</evidence>
<dbReference type="InterPro" id="IPR053141">
    <property type="entry name" value="Mycobact_SerProt_Inhib_Rv3364c"/>
</dbReference>
<gene>
    <name evidence="2" type="ORF">GCM10009550_41310</name>
</gene>
<dbReference type="SUPFAM" id="SSF103196">
    <property type="entry name" value="Roadblock/LC7 domain"/>
    <property type="match status" value="1"/>
</dbReference>
<dbReference type="Pfam" id="PF03259">
    <property type="entry name" value="Robl_LC7"/>
    <property type="match status" value="1"/>
</dbReference>
<sequence length="137" mass="14667">MTGQKDLSWMIGEMSGVPGVRHVVVLSADGLLITCSPNTGRDDAERLAAFCASLHSIASSVAKAHGEHQDGRAPFVRQQMVEFQGGFLFVQLAGDNSRLAVVTEPRIDPARVGQEMALQVRRIREGLSVAARGTAPE</sequence>
<proteinExistence type="predicted"/>
<name>A0ABN1REV9_9ACTN</name>
<keyword evidence="3" id="KW-1185">Reference proteome</keyword>
<protein>
    <submittedName>
        <fullName evidence="2">Roadblock/LC7 domain-containing protein</fullName>
    </submittedName>
</protein>
<feature type="domain" description="Roadblock/LAMTOR2" evidence="1">
    <location>
        <begin position="8"/>
        <end position="103"/>
    </location>
</feature>
<evidence type="ECO:0000313" key="2">
    <source>
        <dbReference type="EMBL" id="GAA0955878.1"/>
    </source>
</evidence>
<dbReference type="PANTHER" id="PTHR36222">
    <property type="entry name" value="SERINE PROTEASE INHIBITOR RV3364C"/>
    <property type="match status" value="1"/>
</dbReference>
<dbReference type="SMART" id="SM00960">
    <property type="entry name" value="Robl_LC7"/>
    <property type="match status" value="1"/>
</dbReference>
<organism evidence="2 3">
    <name type="scientific">Actinocorallia libanotica</name>
    <dbReference type="NCBI Taxonomy" id="46162"/>
    <lineage>
        <taxon>Bacteria</taxon>
        <taxon>Bacillati</taxon>
        <taxon>Actinomycetota</taxon>
        <taxon>Actinomycetes</taxon>
        <taxon>Streptosporangiales</taxon>
        <taxon>Thermomonosporaceae</taxon>
        <taxon>Actinocorallia</taxon>
    </lineage>
</organism>
<dbReference type="Gene3D" id="3.30.450.30">
    <property type="entry name" value="Dynein light chain 2a, cytoplasmic"/>
    <property type="match status" value="1"/>
</dbReference>
<comment type="caution">
    <text evidence="2">The sequence shown here is derived from an EMBL/GenBank/DDBJ whole genome shotgun (WGS) entry which is preliminary data.</text>
</comment>
<evidence type="ECO:0000259" key="1">
    <source>
        <dbReference type="SMART" id="SM00960"/>
    </source>
</evidence>
<dbReference type="PANTHER" id="PTHR36222:SF1">
    <property type="entry name" value="SERINE PROTEASE INHIBITOR RV3364C"/>
    <property type="match status" value="1"/>
</dbReference>
<dbReference type="Proteomes" id="UP001500665">
    <property type="component" value="Unassembled WGS sequence"/>
</dbReference>
<dbReference type="EMBL" id="BAAAHH010000017">
    <property type="protein sequence ID" value="GAA0955878.1"/>
    <property type="molecule type" value="Genomic_DNA"/>
</dbReference>